<dbReference type="SUPFAM" id="SSF46785">
    <property type="entry name" value="Winged helix' DNA-binding domain"/>
    <property type="match status" value="1"/>
</dbReference>
<dbReference type="AlphaFoldDB" id="A0A919J0S2"/>
<dbReference type="Gene3D" id="1.10.10.10">
    <property type="entry name" value="Winged helix-like DNA-binding domain superfamily/Winged helix DNA-binding domain"/>
    <property type="match status" value="1"/>
</dbReference>
<dbReference type="InterPro" id="IPR036388">
    <property type="entry name" value="WH-like_DNA-bd_sf"/>
</dbReference>
<proteinExistence type="predicted"/>
<dbReference type="Proteomes" id="UP000598174">
    <property type="component" value="Unassembled WGS sequence"/>
</dbReference>
<comment type="caution">
    <text evidence="1">The sequence shown here is derived from an EMBL/GenBank/DDBJ whole genome shotgun (WGS) entry which is preliminary data.</text>
</comment>
<evidence type="ECO:0000313" key="2">
    <source>
        <dbReference type="Proteomes" id="UP000598174"/>
    </source>
</evidence>
<accession>A0A919J0S2</accession>
<name>A0A919J0S2_9ACTN</name>
<sequence length="199" mass="21759">MTIPRSVARPHLLPLLRSALVGEILAWIYLHPELNYSVAELAQRFGASHRSVGREVDQLAEAGLVRCELRGNIRLLRAELATPLTRPLTEVLELTYGPIAVLTDVIPPVPGVDEAYLFGSWAARYAGVGGPPPRDVDVLVVGEADDGALGGAARVAERQLGRQVNIHRVPLGHWRSASRDPFLESVRARPICALVTRRY</sequence>
<organism evidence="1 2">
    <name type="scientific">Paractinoplanes ferrugineus</name>
    <dbReference type="NCBI Taxonomy" id="113564"/>
    <lineage>
        <taxon>Bacteria</taxon>
        <taxon>Bacillati</taxon>
        <taxon>Actinomycetota</taxon>
        <taxon>Actinomycetes</taxon>
        <taxon>Micromonosporales</taxon>
        <taxon>Micromonosporaceae</taxon>
        <taxon>Paractinoplanes</taxon>
    </lineage>
</organism>
<gene>
    <name evidence="1" type="ORF">Afe05nite_32220</name>
</gene>
<dbReference type="RefSeq" id="WP_203817912.1">
    <property type="nucleotide sequence ID" value="NZ_BAAABP010000058.1"/>
</dbReference>
<keyword evidence="2" id="KW-1185">Reference proteome</keyword>
<protein>
    <submittedName>
        <fullName evidence="1">ArsR family transcriptional regulator</fullName>
    </submittedName>
</protein>
<dbReference type="EMBL" id="BOMM01000028">
    <property type="protein sequence ID" value="GIE11382.1"/>
    <property type="molecule type" value="Genomic_DNA"/>
</dbReference>
<evidence type="ECO:0000313" key="1">
    <source>
        <dbReference type="EMBL" id="GIE11382.1"/>
    </source>
</evidence>
<reference evidence="1" key="1">
    <citation type="submission" date="2021-01" db="EMBL/GenBank/DDBJ databases">
        <title>Whole genome shotgun sequence of Actinoplanes ferrugineus NBRC 15555.</title>
        <authorList>
            <person name="Komaki H."/>
            <person name="Tamura T."/>
        </authorList>
    </citation>
    <scope>NUCLEOTIDE SEQUENCE</scope>
    <source>
        <strain evidence="1">NBRC 15555</strain>
    </source>
</reference>
<dbReference type="InterPro" id="IPR036390">
    <property type="entry name" value="WH_DNA-bd_sf"/>
</dbReference>